<proteinExistence type="predicted"/>
<dbReference type="EMBL" id="VIFM01000189">
    <property type="protein sequence ID" value="TQF11434.1"/>
    <property type="molecule type" value="Genomic_DNA"/>
</dbReference>
<feature type="region of interest" description="Disordered" evidence="1">
    <location>
        <begin position="22"/>
        <end position="77"/>
    </location>
</feature>
<comment type="caution">
    <text evidence="2">The sequence shown here is derived from an EMBL/GenBank/DDBJ whole genome shotgun (WGS) entry which is preliminary data.</text>
</comment>
<dbReference type="OrthoDB" id="5382914at2"/>
<sequence length="165" mass="17370">MSPKQLTREVAMLRSDVLRLQRQVNALRGPHSDKQDEGTGGSGQAASGQATSDQSTPPKQSASPEPARDTGANPEKTVVANVVMRGQVASTSKGRVVVRDAETGDLYNLRVGQNTQVVRNGQRISLESLPQGTAVQAAFNLIADGSTSATRIQVAPSPSPTPRSR</sequence>
<reference evidence="2 3" key="1">
    <citation type="submission" date="2019-06" db="EMBL/GenBank/DDBJ databases">
        <authorList>
            <person name="Livingstone P."/>
            <person name="Whitworth D."/>
        </authorList>
    </citation>
    <scope>NUCLEOTIDE SEQUENCE [LARGE SCALE GENOMIC DNA]</scope>
    <source>
        <strain evidence="2 3">AM401</strain>
    </source>
</reference>
<dbReference type="Proteomes" id="UP000315369">
    <property type="component" value="Unassembled WGS sequence"/>
</dbReference>
<dbReference type="AlphaFoldDB" id="A0A540WSR1"/>
<evidence type="ECO:0000313" key="3">
    <source>
        <dbReference type="Proteomes" id="UP000315369"/>
    </source>
</evidence>
<organism evidence="2 3">
    <name type="scientific">Myxococcus llanfairpwllgwyngyllgogerychwyrndrobwllllantysiliogogogochensis</name>
    <dbReference type="NCBI Taxonomy" id="2590453"/>
    <lineage>
        <taxon>Bacteria</taxon>
        <taxon>Pseudomonadati</taxon>
        <taxon>Myxococcota</taxon>
        <taxon>Myxococcia</taxon>
        <taxon>Myxococcales</taxon>
        <taxon>Cystobacterineae</taxon>
        <taxon>Myxococcaceae</taxon>
        <taxon>Myxococcus</taxon>
    </lineage>
</organism>
<protein>
    <submittedName>
        <fullName evidence="2">Uncharacterized protein</fullName>
    </submittedName>
</protein>
<evidence type="ECO:0000313" key="2">
    <source>
        <dbReference type="EMBL" id="TQF11434.1"/>
    </source>
</evidence>
<feature type="compositionally biased region" description="Low complexity" evidence="1">
    <location>
        <begin position="44"/>
        <end position="56"/>
    </location>
</feature>
<keyword evidence="3" id="KW-1185">Reference proteome</keyword>
<accession>A0A540WSR1</accession>
<name>A0A540WSR1_9BACT</name>
<evidence type="ECO:0000256" key="1">
    <source>
        <dbReference type="SAM" id="MobiDB-lite"/>
    </source>
</evidence>
<gene>
    <name evidence="2" type="ORF">FJV41_34270</name>
</gene>